<evidence type="ECO:0000313" key="1">
    <source>
        <dbReference type="EMBL" id="MEZ8089769.1"/>
    </source>
</evidence>
<protein>
    <submittedName>
        <fullName evidence="1">DUF2590 family protein</fullName>
    </submittedName>
</protein>
<keyword evidence="2" id="KW-1185">Reference proteome</keyword>
<gene>
    <name evidence="1" type="ORF">ACED24_06875</name>
</gene>
<dbReference type="EMBL" id="JBGOOJ010000004">
    <property type="protein sequence ID" value="MEZ8089769.1"/>
    <property type="molecule type" value="Genomic_DNA"/>
</dbReference>
<accession>A0ABV4LD14</accession>
<proteinExistence type="predicted"/>
<reference evidence="1 2" key="1">
    <citation type="submission" date="2024-06" db="EMBL/GenBank/DDBJ databases">
        <authorList>
            <person name="Steensen K."/>
            <person name="Seneca J."/>
            <person name="Bartlau N."/>
            <person name="Yu A.X."/>
            <person name="Polz M.F."/>
        </authorList>
    </citation>
    <scope>NUCLEOTIDE SEQUENCE [LARGE SCALE GENOMIC DNA]</scope>
    <source>
        <strain evidence="1 2">5S240</strain>
    </source>
</reference>
<dbReference type="RefSeq" id="WP_017058573.1">
    <property type="nucleotide sequence ID" value="NZ_CP090844.1"/>
</dbReference>
<dbReference type="InterPro" id="IPR019697">
    <property type="entry name" value="Phage_HP1_Orf28"/>
</dbReference>
<dbReference type="Proteomes" id="UP001569177">
    <property type="component" value="Unassembled WGS sequence"/>
</dbReference>
<sequence length="121" mass="13083">MNSMPDSHLSESKKYIDIKVIDGGWDMDAGQQPAECSDLYSIAQDIKHAIMESGLARQLVAERNPALRADVMVQIEQLAERDVRVVPGTATATELEAGEITLTATAYEYGDLELSVGDNGA</sequence>
<comment type="caution">
    <text evidence="1">The sequence shown here is derived from an EMBL/GenBank/DDBJ whole genome shotgun (WGS) entry which is preliminary data.</text>
</comment>
<dbReference type="Pfam" id="PF10761">
    <property type="entry name" value="DUF2590"/>
    <property type="match status" value="1"/>
</dbReference>
<organism evidence="1 2">
    <name type="scientific">Vibrio kanaloae</name>
    <dbReference type="NCBI Taxonomy" id="170673"/>
    <lineage>
        <taxon>Bacteria</taxon>
        <taxon>Pseudomonadati</taxon>
        <taxon>Pseudomonadota</taxon>
        <taxon>Gammaproteobacteria</taxon>
        <taxon>Vibrionales</taxon>
        <taxon>Vibrionaceae</taxon>
        <taxon>Vibrio</taxon>
    </lineage>
</organism>
<name>A0ABV4LD14_9VIBR</name>
<evidence type="ECO:0000313" key="2">
    <source>
        <dbReference type="Proteomes" id="UP001569177"/>
    </source>
</evidence>